<dbReference type="Proteomes" id="UP000789706">
    <property type="component" value="Unassembled WGS sequence"/>
</dbReference>
<sequence>AQAKGLEMLANSEESINELFDNILKNDKNTTGCSLNKTMSKIDNEIWITVPNNTNVAEAAHVQSNHCEKI</sequence>
<comment type="caution">
    <text evidence="1">The sequence shown here is derived from an EMBL/GenBank/DDBJ whole genome shotgun (WGS) entry which is preliminary data.</text>
</comment>
<dbReference type="EMBL" id="CAJVPK010002876">
    <property type="protein sequence ID" value="CAG8620067.1"/>
    <property type="molecule type" value="Genomic_DNA"/>
</dbReference>
<dbReference type="AlphaFoldDB" id="A0A9N9CXS5"/>
<reference evidence="1" key="1">
    <citation type="submission" date="2021-06" db="EMBL/GenBank/DDBJ databases">
        <authorList>
            <person name="Kallberg Y."/>
            <person name="Tangrot J."/>
            <person name="Rosling A."/>
        </authorList>
    </citation>
    <scope>NUCLEOTIDE SEQUENCE</scope>
    <source>
        <strain evidence="1">AZ414A</strain>
    </source>
</reference>
<evidence type="ECO:0000313" key="1">
    <source>
        <dbReference type="EMBL" id="CAG8620067.1"/>
    </source>
</evidence>
<protein>
    <submittedName>
        <fullName evidence="1">2227_t:CDS:1</fullName>
    </submittedName>
</protein>
<name>A0A9N9CXS5_9GLOM</name>
<evidence type="ECO:0000313" key="2">
    <source>
        <dbReference type="Proteomes" id="UP000789706"/>
    </source>
</evidence>
<proteinExistence type="predicted"/>
<organism evidence="1 2">
    <name type="scientific">Diversispora eburnea</name>
    <dbReference type="NCBI Taxonomy" id="1213867"/>
    <lineage>
        <taxon>Eukaryota</taxon>
        <taxon>Fungi</taxon>
        <taxon>Fungi incertae sedis</taxon>
        <taxon>Mucoromycota</taxon>
        <taxon>Glomeromycotina</taxon>
        <taxon>Glomeromycetes</taxon>
        <taxon>Diversisporales</taxon>
        <taxon>Diversisporaceae</taxon>
        <taxon>Diversispora</taxon>
    </lineage>
</organism>
<feature type="non-terminal residue" evidence="1">
    <location>
        <position position="70"/>
    </location>
</feature>
<keyword evidence="2" id="KW-1185">Reference proteome</keyword>
<accession>A0A9N9CXS5</accession>
<gene>
    <name evidence="1" type="ORF">DEBURN_LOCUS10332</name>
</gene>
<dbReference type="OrthoDB" id="2447531at2759"/>